<dbReference type="Proteomes" id="UP000027073">
    <property type="component" value="Unassembled WGS sequence"/>
</dbReference>
<evidence type="ECO:0000313" key="2">
    <source>
        <dbReference type="Proteomes" id="UP000027073"/>
    </source>
</evidence>
<accession>A0A067NWE2</accession>
<evidence type="ECO:0000313" key="1">
    <source>
        <dbReference type="EMBL" id="KDQ32363.1"/>
    </source>
</evidence>
<feature type="non-terminal residue" evidence="1">
    <location>
        <position position="55"/>
    </location>
</feature>
<reference evidence="2" key="1">
    <citation type="journal article" date="2014" name="Proc. Natl. Acad. Sci. U.S.A.">
        <title>Extensive sampling of basidiomycete genomes demonstrates inadequacy of the white-rot/brown-rot paradigm for wood decay fungi.</title>
        <authorList>
            <person name="Riley R."/>
            <person name="Salamov A.A."/>
            <person name="Brown D.W."/>
            <person name="Nagy L.G."/>
            <person name="Floudas D."/>
            <person name="Held B.W."/>
            <person name="Levasseur A."/>
            <person name="Lombard V."/>
            <person name="Morin E."/>
            <person name="Otillar R."/>
            <person name="Lindquist E.A."/>
            <person name="Sun H."/>
            <person name="LaButti K.M."/>
            <person name="Schmutz J."/>
            <person name="Jabbour D."/>
            <person name="Luo H."/>
            <person name="Baker S.E."/>
            <person name="Pisabarro A.G."/>
            <person name="Walton J.D."/>
            <person name="Blanchette R.A."/>
            <person name="Henrissat B."/>
            <person name="Martin F."/>
            <person name="Cullen D."/>
            <person name="Hibbett D.S."/>
            <person name="Grigoriev I.V."/>
        </authorList>
    </citation>
    <scope>NUCLEOTIDE SEQUENCE [LARGE SCALE GENOMIC DNA]</scope>
    <source>
        <strain evidence="2">PC15</strain>
    </source>
</reference>
<dbReference type="EMBL" id="KL198005">
    <property type="protein sequence ID" value="KDQ32363.1"/>
    <property type="molecule type" value="Genomic_DNA"/>
</dbReference>
<dbReference type="VEuPathDB" id="FungiDB:PLEOSDRAFT_23277"/>
<dbReference type="HOGENOM" id="CLU_005726_9_3_1"/>
<dbReference type="InParanoid" id="A0A067NWE2"/>
<organism evidence="1 2">
    <name type="scientific">Pleurotus ostreatus (strain PC15)</name>
    <name type="common">Oyster mushroom</name>
    <dbReference type="NCBI Taxonomy" id="1137138"/>
    <lineage>
        <taxon>Eukaryota</taxon>
        <taxon>Fungi</taxon>
        <taxon>Dikarya</taxon>
        <taxon>Basidiomycota</taxon>
        <taxon>Agaricomycotina</taxon>
        <taxon>Agaricomycetes</taxon>
        <taxon>Agaricomycetidae</taxon>
        <taxon>Agaricales</taxon>
        <taxon>Pleurotineae</taxon>
        <taxon>Pleurotaceae</taxon>
        <taxon>Pleurotus</taxon>
    </lineage>
</organism>
<dbReference type="AlphaFoldDB" id="A0A067NWE2"/>
<gene>
    <name evidence="1" type="ORF">PLEOSDRAFT_23277</name>
</gene>
<protein>
    <submittedName>
        <fullName evidence="1">Uncharacterized protein</fullName>
    </submittedName>
</protein>
<proteinExistence type="predicted"/>
<dbReference type="OrthoDB" id="2449121at2759"/>
<dbReference type="STRING" id="1137138.A0A067NWE2"/>
<sequence>MQCKPRCASDAIECCAKHILDLQPDFMAQKSLVQEVIEAAGHHCIFLPKFHLTLS</sequence>
<dbReference type="PANTHER" id="PTHR35871">
    <property type="entry name" value="EXPRESSED PROTEIN"/>
    <property type="match status" value="1"/>
</dbReference>
<name>A0A067NWE2_PLEO1</name>
<dbReference type="PANTHER" id="PTHR35871:SF1">
    <property type="entry name" value="CXC1-LIKE CYSTEINE CLUSTER ASSOCIATED WITH KDZ TRANSPOSASES DOMAIN-CONTAINING PROTEIN"/>
    <property type="match status" value="1"/>
</dbReference>